<name>A0ABT7FBI0_9RHOB</name>
<sequence>MTQYDDTETFGPMEASWTFRLTRNPLRLSRVAAMMLLPALVFLSACGGQFETEYGQPIDANVSQTWRVTAVNVTVPDSLTVSDENSFLPRADIVWHGDPPGDRRAQVQKIVAASAKTAVSGLRGNRPVALNMTVQAFHGVSPIALARAPEAVYAMAFLAQITDARTGTALTPLTHIQADTPALVGEAGINAAQFGPTQTEQVSSHIVATLQGWLGIGPDVSGSFTSLGR</sequence>
<keyword evidence="2" id="KW-1185">Reference proteome</keyword>
<evidence type="ECO:0000313" key="2">
    <source>
        <dbReference type="Proteomes" id="UP001227126"/>
    </source>
</evidence>
<organism evidence="1 2">
    <name type="scientific">Sedimentitalea xiamensis</name>
    <dbReference type="NCBI Taxonomy" id="3050037"/>
    <lineage>
        <taxon>Bacteria</taxon>
        <taxon>Pseudomonadati</taxon>
        <taxon>Pseudomonadota</taxon>
        <taxon>Alphaproteobacteria</taxon>
        <taxon>Rhodobacterales</taxon>
        <taxon>Paracoccaceae</taxon>
        <taxon>Sedimentitalea</taxon>
    </lineage>
</organism>
<evidence type="ECO:0008006" key="3">
    <source>
        <dbReference type="Google" id="ProtNLM"/>
    </source>
</evidence>
<accession>A0ABT7FBI0</accession>
<reference evidence="1 2" key="1">
    <citation type="submission" date="2023-05" db="EMBL/GenBank/DDBJ databases">
        <title>Sedimentitalea sp. nov. JM2-8.</title>
        <authorList>
            <person name="Huang J."/>
        </authorList>
    </citation>
    <scope>NUCLEOTIDE SEQUENCE [LARGE SCALE GENOMIC DNA]</scope>
    <source>
        <strain evidence="1 2">JM2-8</strain>
    </source>
</reference>
<dbReference type="InterPro" id="IPR046705">
    <property type="entry name" value="DUF6778"/>
</dbReference>
<dbReference type="Proteomes" id="UP001227126">
    <property type="component" value="Unassembled WGS sequence"/>
</dbReference>
<dbReference type="RefSeq" id="WP_284484361.1">
    <property type="nucleotide sequence ID" value="NZ_JASNJE010000004.1"/>
</dbReference>
<comment type="caution">
    <text evidence="1">The sequence shown here is derived from an EMBL/GenBank/DDBJ whole genome shotgun (WGS) entry which is preliminary data.</text>
</comment>
<dbReference type="EMBL" id="JASNJE010000004">
    <property type="protein sequence ID" value="MDK3072420.1"/>
    <property type="molecule type" value="Genomic_DNA"/>
</dbReference>
<gene>
    <name evidence="1" type="ORF">QO034_04780</name>
</gene>
<dbReference type="Pfam" id="PF20569">
    <property type="entry name" value="DUF6778"/>
    <property type="match status" value="1"/>
</dbReference>
<proteinExistence type="predicted"/>
<protein>
    <recommendedName>
        <fullName evidence="3">Cholesterol transport system auxiliary component</fullName>
    </recommendedName>
</protein>
<evidence type="ECO:0000313" key="1">
    <source>
        <dbReference type="EMBL" id="MDK3072420.1"/>
    </source>
</evidence>